<name>A0AA87RFJ9_9MICO</name>
<dbReference type="Proteomes" id="UP000321749">
    <property type="component" value="Unassembled WGS sequence"/>
</dbReference>
<organism evidence="1 2">
    <name type="scientific">Agrococcus baldri</name>
    <dbReference type="NCBI Taxonomy" id="153730"/>
    <lineage>
        <taxon>Bacteria</taxon>
        <taxon>Bacillati</taxon>
        <taxon>Actinomycetota</taxon>
        <taxon>Actinomycetes</taxon>
        <taxon>Micrococcales</taxon>
        <taxon>Microbacteriaceae</taxon>
        <taxon>Agrococcus</taxon>
    </lineage>
</organism>
<proteinExistence type="predicted"/>
<dbReference type="AlphaFoldDB" id="A0AA87RFJ9"/>
<sequence>MLGMADRQEVQTAFGDLLTIDGGDSLSPWSEVWGARVHGGAEDVPAVVKQTWRRPEPLEAWQRTLVARGIRTIAPLGPAVAVGDGDDAERWVAYPRLAGREWDGGADDLAAAGRLLGQLHAASEGLAIDGFPGFEWGSPDRASIDEDIEAIRDAAAEHWPGADASRWIAQLDDFAPLLERVRAADVPQLPASLDHRADNLLFDAEGALMLDLENAALAPRILDVAVAALLFPLEHPGSGGSALGGEEWAAFRDAYLEACPLTRQERELWPTALTYMKLEWGTWHLTEGVEAEPEGNLGYLEDLLTLDEHERFPLG</sequence>
<comment type="caution">
    <text evidence="1">The sequence shown here is derived from an EMBL/GenBank/DDBJ whole genome shotgun (WGS) entry which is preliminary data.</text>
</comment>
<evidence type="ECO:0008006" key="3">
    <source>
        <dbReference type="Google" id="ProtNLM"/>
    </source>
</evidence>
<evidence type="ECO:0000313" key="2">
    <source>
        <dbReference type="Proteomes" id="UP000321749"/>
    </source>
</evidence>
<dbReference type="InterPro" id="IPR011009">
    <property type="entry name" value="Kinase-like_dom_sf"/>
</dbReference>
<dbReference type="Gene3D" id="3.90.1200.10">
    <property type="match status" value="1"/>
</dbReference>
<keyword evidence="2" id="KW-1185">Reference proteome</keyword>
<dbReference type="EMBL" id="BJUU01000001">
    <property type="protein sequence ID" value="GEK78728.1"/>
    <property type="molecule type" value="Genomic_DNA"/>
</dbReference>
<dbReference type="SUPFAM" id="SSF56112">
    <property type="entry name" value="Protein kinase-like (PK-like)"/>
    <property type="match status" value="1"/>
</dbReference>
<accession>A0AA87RFJ9</accession>
<protein>
    <recommendedName>
        <fullName evidence="3">Ser/Thr protein kinase RdoA involved in Cpx stress response, MazF antagonist</fullName>
    </recommendedName>
</protein>
<evidence type="ECO:0000313" key="1">
    <source>
        <dbReference type="EMBL" id="GEK78728.1"/>
    </source>
</evidence>
<reference evidence="1 2" key="1">
    <citation type="submission" date="2019-07" db="EMBL/GenBank/DDBJ databases">
        <title>Whole genome shotgun sequence of Agrococcus baldri NBRC 103055.</title>
        <authorList>
            <person name="Hosoyama A."/>
            <person name="Uohara A."/>
            <person name="Ohji S."/>
            <person name="Ichikawa N."/>
        </authorList>
    </citation>
    <scope>NUCLEOTIDE SEQUENCE [LARGE SCALE GENOMIC DNA]</scope>
    <source>
        <strain evidence="1 2">NBRC 103055</strain>
    </source>
</reference>
<gene>
    <name evidence="1" type="ORF">ABA31_00790</name>
</gene>